<protein>
    <submittedName>
        <fullName evidence="1">Uncharacterized protein</fullName>
    </submittedName>
</protein>
<name>A0A2P2L7P1_RHIMU</name>
<accession>A0A2P2L7P1</accession>
<evidence type="ECO:0000313" key="1">
    <source>
        <dbReference type="EMBL" id="MBX13993.1"/>
    </source>
</evidence>
<dbReference type="AlphaFoldDB" id="A0A2P2L7P1"/>
<proteinExistence type="predicted"/>
<dbReference type="EMBL" id="GGEC01033509">
    <property type="protein sequence ID" value="MBX13993.1"/>
    <property type="molecule type" value="Transcribed_RNA"/>
</dbReference>
<organism evidence="1">
    <name type="scientific">Rhizophora mucronata</name>
    <name type="common">Asiatic mangrove</name>
    <dbReference type="NCBI Taxonomy" id="61149"/>
    <lineage>
        <taxon>Eukaryota</taxon>
        <taxon>Viridiplantae</taxon>
        <taxon>Streptophyta</taxon>
        <taxon>Embryophyta</taxon>
        <taxon>Tracheophyta</taxon>
        <taxon>Spermatophyta</taxon>
        <taxon>Magnoliopsida</taxon>
        <taxon>eudicotyledons</taxon>
        <taxon>Gunneridae</taxon>
        <taxon>Pentapetalae</taxon>
        <taxon>rosids</taxon>
        <taxon>fabids</taxon>
        <taxon>Malpighiales</taxon>
        <taxon>Rhizophoraceae</taxon>
        <taxon>Rhizophora</taxon>
    </lineage>
</organism>
<sequence>MAFLKIKRFIRKTTFNLHYPSPIS</sequence>
<reference evidence="1" key="1">
    <citation type="submission" date="2018-02" db="EMBL/GenBank/DDBJ databases">
        <title>Rhizophora mucronata_Transcriptome.</title>
        <authorList>
            <person name="Meera S.P."/>
            <person name="Sreeshan A."/>
            <person name="Augustine A."/>
        </authorList>
    </citation>
    <scope>NUCLEOTIDE SEQUENCE</scope>
    <source>
        <tissue evidence="1">Leaf</tissue>
    </source>
</reference>